<dbReference type="GO" id="GO:0004673">
    <property type="term" value="F:protein histidine kinase activity"/>
    <property type="evidence" value="ECO:0007669"/>
    <property type="project" value="UniProtKB-EC"/>
</dbReference>
<keyword evidence="4" id="KW-0418">Kinase</keyword>
<comment type="caution">
    <text evidence="7">The sequence shown here is derived from an EMBL/GenBank/DDBJ whole genome shotgun (WGS) entry which is preliminary data.</text>
</comment>
<reference evidence="7 8" key="1">
    <citation type="submission" date="2023-07" db="EMBL/GenBank/DDBJ databases">
        <authorList>
            <person name="Peeters C."/>
        </authorList>
    </citation>
    <scope>NUCLEOTIDE SEQUENCE [LARGE SCALE GENOMIC DNA]</scope>
    <source>
        <strain evidence="7 8">LMG 32965</strain>
    </source>
</reference>
<evidence type="ECO:0000256" key="5">
    <source>
        <dbReference type="ARBA" id="ARBA00023012"/>
    </source>
</evidence>
<dbReference type="Proteomes" id="UP001189792">
    <property type="component" value="Unassembled WGS sequence"/>
</dbReference>
<keyword evidence="3 7" id="KW-0808">Transferase</keyword>
<feature type="domain" description="Histidine kinase" evidence="6">
    <location>
        <begin position="1"/>
        <end position="107"/>
    </location>
</feature>
<dbReference type="Pfam" id="PF02518">
    <property type="entry name" value="HATPase_c"/>
    <property type="match status" value="1"/>
</dbReference>
<proteinExistence type="predicted"/>
<dbReference type="Gene3D" id="3.30.565.10">
    <property type="entry name" value="Histidine kinase-like ATPase, C-terminal domain"/>
    <property type="match status" value="1"/>
</dbReference>
<evidence type="ECO:0000256" key="2">
    <source>
        <dbReference type="ARBA" id="ARBA00012438"/>
    </source>
</evidence>
<evidence type="ECO:0000259" key="6">
    <source>
        <dbReference type="PROSITE" id="PS50109"/>
    </source>
</evidence>
<protein>
    <recommendedName>
        <fullName evidence="2">histidine kinase</fullName>
        <ecNumber evidence="2">2.7.13.3</ecNumber>
    </recommendedName>
</protein>
<dbReference type="CDD" id="cd00075">
    <property type="entry name" value="HATPase"/>
    <property type="match status" value="1"/>
</dbReference>
<dbReference type="InterPro" id="IPR050736">
    <property type="entry name" value="Sensor_HK_Regulatory"/>
</dbReference>
<organism evidence="7 8">
    <name type="scientific">Ralstonia flatus</name>
    <dbReference type="NCBI Taxonomy" id="3058601"/>
    <lineage>
        <taxon>Bacteria</taxon>
        <taxon>Pseudomonadati</taxon>
        <taxon>Pseudomonadota</taxon>
        <taxon>Betaproteobacteria</taxon>
        <taxon>Burkholderiales</taxon>
        <taxon>Burkholderiaceae</taxon>
        <taxon>Ralstonia</taxon>
    </lineage>
</organism>
<dbReference type="InterPro" id="IPR003594">
    <property type="entry name" value="HATPase_dom"/>
</dbReference>
<dbReference type="EC" id="2.7.13.3" evidence="2"/>
<gene>
    <name evidence="7" type="primary">rssA</name>
    <name evidence="7" type="ORF">R77564_03727</name>
</gene>
<dbReference type="PANTHER" id="PTHR43711:SF28">
    <property type="entry name" value="SENSOR HISTIDINE KINASE YXDK"/>
    <property type="match status" value="1"/>
</dbReference>
<dbReference type="SUPFAM" id="SSF55874">
    <property type="entry name" value="ATPase domain of HSP90 chaperone/DNA topoisomerase II/histidine kinase"/>
    <property type="match status" value="1"/>
</dbReference>
<name>A0ABN9KFY7_9RALS</name>
<evidence type="ECO:0000256" key="1">
    <source>
        <dbReference type="ARBA" id="ARBA00000085"/>
    </source>
</evidence>
<dbReference type="PROSITE" id="PS50109">
    <property type="entry name" value="HIS_KIN"/>
    <property type="match status" value="1"/>
</dbReference>
<comment type="catalytic activity">
    <reaction evidence="1">
        <text>ATP + protein L-histidine = ADP + protein N-phospho-L-histidine.</text>
        <dbReference type="EC" id="2.7.13.3"/>
    </reaction>
</comment>
<sequence>MIAIVKNLVDNAIRYTPEGGRVDLSVGVAEDNVELRVQDSGPGIPLAERERVFDPFYRTLGSEQVGSGLGLAIVYAIAQRIGAEIQLGFADAARQTWLVGTVVLPMA</sequence>
<dbReference type="InterPro" id="IPR036890">
    <property type="entry name" value="HATPase_C_sf"/>
</dbReference>
<dbReference type="PANTHER" id="PTHR43711">
    <property type="entry name" value="TWO-COMPONENT HISTIDINE KINASE"/>
    <property type="match status" value="1"/>
</dbReference>
<dbReference type="EMBL" id="CAUDLI010000008">
    <property type="protein sequence ID" value="CAJ0893615.1"/>
    <property type="molecule type" value="Genomic_DNA"/>
</dbReference>
<evidence type="ECO:0000256" key="4">
    <source>
        <dbReference type="ARBA" id="ARBA00022777"/>
    </source>
</evidence>
<evidence type="ECO:0000256" key="3">
    <source>
        <dbReference type="ARBA" id="ARBA00022679"/>
    </source>
</evidence>
<dbReference type="InterPro" id="IPR004358">
    <property type="entry name" value="Sig_transdc_His_kin-like_C"/>
</dbReference>
<dbReference type="PRINTS" id="PR00344">
    <property type="entry name" value="BCTRLSENSOR"/>
</dbReference>
<dbReference type="SMART" id="SM00387">
    <property type="entry name" value="HATPase_c"/>
    <property type="match status" value="1"/>
</dbReference>
<accession>A0ABN9KFY7</accession>
<evidence type="ECO:0000313" key="7">
    <source>
        <dbReference type="EMBL" id="CAJ0893615.1"/>
    </source>
</evidence>
<evidence type="ECO:0000313" key="8">
    <source>
        <dbReference type="Proteomes" id="UP001189792"/>
    </source>
</evidence>
<dbReference type="InterPro" id="IPR005467">
    <property type="entry name" value="His_kinase_dom"/>
</dbReference>
<keyword evidence="5" id="KW-0902">Two-component regulatory system</keyword>
<keyword evidence="8" id="KW-1185">Reference proteome</keyword>